<evidence type="ECO:0000256" key="2">
    <source>
        <dbReference type="ARBA" id="ARBA00022730"/>
    </source>
</evidence>
<dbReference type="InterPro" id="IPR000244">
    <property type="entry name" value="Ribosomal_bL9"/>
</dbReference>
<evidence type="ECO:0000256" key="4">
    <source>
        <dbReference type="ARBA" id="ARBA00022980"/>
    </source>
</evidence>
<gene>
    <name evidence="7" type="primary">rplI</name>
    <name evidence="10" type="ORF">HY473_01080</name>
</gene>
<evidence type="ECO:0000313" key="10">
    <source>
        <dbReference type="EMBL" id="MBI4132679.1"/>
    </source>
</evidence>
<accession>A0A932YXI2</accession>
<dbReference type="SUPFAM" id="SSF55653">
    <property type="entry name" value="Ribosomal protein L9 C-domain"/>
    <property type="match status" value="1"/>
</dbReference>
<dbReference type="AlphaFoldDB" id="A0A932YXI2"/>
<dbReference type="InterPro" id="IPR020594">
    <property type="entry name" value="Ribosomal_bL9_bac/chp"/>
</dbReference>
<dbReference type="Gene3D" id="3.40.5.10">
    <property type="entry name" value="Ribosomal protein L9, N-terminal domain"/>
    <property type="match status" value="1"/>
</dbReference>
<evidence type="ECO:0000256" key="3">
    <source>
        <dbReference type="ARBA" id="ARBA00022884"/>
    </source>
</evidence>
<evidence type="ECO:0000256" key="7">
    <source>
        <dbReference type="HAMAP-Rule" id="MF_00503"/>
    </source>
</evidence>
<protein>
    <recommendedName>
        <fullName evidence="6 7">Large ribosomal subunit protein bL9</fullName>
    </recommendedName>
</protein>
<keyword evidence="3 7" id="KW-0694">RNA-binding</keyword>
<dbReference type="GO" id="GO:0006412">
    <property type="term" value="P:translation"/>
    <property type="evidence" value="ECO:0007669"/>
    <property type="project" value="UniProtKB-UniRule"/>
</dbReference>
<dbReference type="Gene3D" id="3.10.430.100">
    <property type="entry name" value="Ribosomal protein L9, C-terminal domain"/>
    <property type="match status" value="1"/>
</dbReference>
<organism evidence="10 11">
    <name type="scientific">Candidatus Sungiibacteriota bacterium</name>
    <dbReference type="NCBI Taxonomy" id="2750080"/>
    <lineage>
        <taxon>Bacteria</taxon>
        <taxon>Candidatus Sungiibacteriota</taxon>
    </lineage>
</organism>
<dbReference type="GO" id="GO:0019843">
    <property type="term" value="F:rRNA binding"/>
    <property type="evidence" value="ECO:0007669"/>
    <property type="project" value="UniProtKB-UniRule"/>
</dbReference>
<keyword evidence="2 7" id="KW-0699">rRNA-binding</keyword>
<dbReference type="InterPro" id="IPR020070">
    <property type="entry name" value="Ribosomal_bL9_N"/>
</dbReference>
<evidence type="ECO:0000256" key="6">
    <source>
        <dbReference type="ARBA" id="ARBA00035292"/>
    </source>
</evidence>
<comment type="similarity">
    <text evidence="1 7">Belongs to the bacterial ribosomal protein bL9 family.</text>
</comment>
<comment type="caution">
    <text evidence="10">The sequence shown here is derived from an EMBL/GenBank/DDBJ whole genome shotgun (WGS) entry which is preliminary data.</text>
</comment>
<dbReference type="InterPro" id="IPR009027">
    <property type="entry name" value="Ribosomal_bL9/RNase_H1_N"/>
</dbReference>
<dbReference type="PANTHER" id="PTHR21368">
    <property type="entry name" value="50S RIBOSOMAL PROTEIN L9"/>
    <property type="match status" value="1"/>
</dbReference>
<sequence>MNMKVILLKEIPKLGKAGEVKNVADGYARNFLIPQGFVTPATESRLRAFAAHLAETERREERERAEYAALAEKIQSRQFRFTVKTGERGKAFGSITASDIAHELLKHDITVEKKWIELESPVKSSGQHRIPVRLPHQITAELTMIVEPSK</sequence>
<feature type="domain" description="Ribosomal protein L9" evidence="8">
    <location>
        <begin position="3"/>
        <end position="48"/>
    </location>
</feature>
<dbReference type="InterPro" id="IPR036935">
    <property type="entry name" value="Ribosomal_bL9_N_sf"/>
</dbReference>
<dbReference type="GO" id="GO:0005840">
    <property type="term" value="C:ribosome"/>
    <property type="evidence" value="ECO:0007669"/>
    <property type="project" value="UniProtKB-KW"/>
</dbReference>
<evidence type="ECO:0000259" key="8">
    <source>
        <dbReference type="Pfam" id="PF01281"/>
    </source>
</evidence>
<dbReference type="HAMAP" id="MF_00503">
    <property type="entry name" value="Ribosomal_bL9"/>
    <property type="match status" value="1"/>
</dbReference>
<dbReference type="InterPro" id="IPR020069">
    <property type="entry name" value="Ribosomal_bL9_C"/>
</dbReference>
<dbReference type="NCBIfam" id="TIGR00158">
    <property type="entry name" value="L9"/>
    <property type="match status" value="1"/>
</dbReference>
<dbReference type="Proteomes" id="UP000756703">
    <property type="component" value="Unassembled WGS sequence"/>
</dbReference>
<evidence type="ECO:0000256" key="1">
    <source>
        <dbReference type="ARBA" id="ARBA00010605"/>
    </source>
</evidence>
<dbReference type="EMBL" id="JACQMI010000005">
    <property type="protein sequence ID" value="MBI4132679.1"/>
    <property type="molecule type" value="Genomic_DNA"/>
</dbReference>
<dbReference type="Pfam" id="PF03948">
    <property type="entry name" value="Ribosomal_L9_C"/>
    <property type="match status" value="1"/>
</dbReference>
<feature type="domain" description="Large ribosomal subunit protein bL9 C-terminal" evidence="9">
    <location>
        <begin position="66"/>
        <end position="147"/>
    </location>
</feature>
<reference evidence="10" key="1">
    <citation type="submission" date="2020-07" db="EMBL/GenBank/DDBJ databases">
        <title>Huge and variable diversity of episymbiotic CPR bacteria and DPANN archaea in groundwater ecosystems.</title>
        <authorList>
            <person name="He C.Y."/>
            <person name="Keren R."/>
            <person name="Whittaker M."/>
            <person name="Farag I.F."/>
            <person name="Doudna J."/>
            <person name="Cate J.H.D."/>
            <person name="Banfield J.F."/>
        </authorList>
    </citation>
    <scope>NUCLEOTIDE SEQUENCE</scope>
    <source>
        <strain evidence="10">NC_groundwater_1225_Ag_S-0.1um_56_177</strain>
    </source>
</reference>
<keyword evidence="5 7" id="KW-0687">Ribonucleoprotein</keyword>
<dbReference type="SUPFAM" id="SSF55658">
    <property type="entry name" value="L9 N-domain-like"/>
    <property type="match status" value="1"/>
</dbReference>
<evidence type="ECO:0000256" key="5">
    <source>
        <dbReference type="ARBA" id="ARBA00023274"/>
    </source>
</evidence>
<dbReference type="GO" id="GO:0003735">
    <property type="term" value="F:structural constituent of ribosome"/>
    <property type="evidence" value="ECO:0007669"/>
    <property type="project" value="InterPro"/>
</dbReference>
<dbReference type="InterPro" id="IPR036791">
    <property type="entry name" value="Ribosomal_bL9_C_sf"/>
</dbReference>
<evidence type="ECO:0000313" key="11">
    <source>
        <dbReference type="Proteomes" id="UP000756703"/>
    </source>
</evidence>
<proteinExistence type="inferred from homology"/>
<comment type="function">
    <text evidence="7">Binds to the 23S rRNA.</text>
</comment>
<dbReference type="Pfam" id="PF01281">
    <property type="entry name" value="Ribosomal_L9_N"/>
    <property type="match status" value="1"/>
</dbReference>
<name>A0A932YXI2_9BACT</name>
<evidence type="ECO:0000259" key="9">
    <source>
        <dbReference type="Pfam" id="PF03948"/>
    </source>
</evidence>
<keyword evidence="4 7" id="KW-0689">Ribosomal protein</keyword>
<dbReference type="GO" id="GO:1990904">
    <property type="term" value="C:ribonucleoprotein complex"/>
    <property type="evidence" value="ECO:0007669"/>
    <property type="project" value="UniProtKB-KW"/>
</dbReference>